<evidence type="ECO:0000256" key="6">
    <source>
        <dbReference type="ARBA" id="ARBA00022801"/>
    </source>
</evidence>
<evidence type="ECO:0000256" key="1">
    <source>
        <dbReference type="ARBA" id="ARBA00006139"/>
    </source>
</evidence>
<feature type="transmembrane region" description="Helical" evidence="9">
    <location>
        <begin position="99"/>
        <end position="115"/>
    </location>
</feature>
<keyword evidence="4 9" id="KW-0812">Transmembrane</keyword>
<evidence type="ECO:0000313" key="12">
    <source>
        <dbReference type="EMBL" id="SNS50577.1"/>
    </source>
</evidence>
<reference evidence="13" key="1">
    <citation type="submission" date="2017-06" db="EMBL/GenBank/DDBJ databases">
        <authorList>
            <person name="Varghese N."/>
            <person name="Submissions S."/>
        </authorList>
    </citation>
    <scope>NUCLEOTIDE SEQUENCE [LARGE SCALE GENOMIC DNA]</scope>
    <source>
        <strain evidence="13">LNB2</strain>
    </source>
</reference>
<feature type="active site" evidence="9">
    <location>
        <position position="144"/>
    </location>
</feature>
<dbReference type="PANTHER" id="PTHR33695">
    <property type="entry name" value="LIPOPROTEIN SIGNAL PEPTIDASE"/>
    <property type="match status" value="1"/>
</dbReference>
<keyword evidence="5 9" id="KW-0064">Aspartyl protease</keyword>
<dbReference type="PRINTS" id="PR00781">
    <property type="entry name" value="LIPOSIGPTASE"/>
</dbReference>
<dbReference type="GO" id="GO:0005886">
    <property type="term" value="C:plasma membrane"/>
    <property type="evidence" value="ECO:0007669"/>
    <property type="project" value="UniProtKB-SubCell"/>
</dbReference>
<keyword evidence="6 9" id="KW-0378">Hydrolase</keyword>
<accession>A0A239F169</accession>
<dbReference type="PROSITE" id="PS00855">
    <property type="entry name" value="SPASE_II"/>
    <property type="match status" value="1"/>
</dbReference>
<keyword evidence="8 9" id="KW-0472">Membrane</keyword>
<dbReference type="NCBIfam" id="TIGR00077">
    <property type="entry name" value="lspA"/>
    <property type="match status" value="1"/>
</dbReference>
<evidence type="ECO:0000313" key="13">
    <source>
        <dbReference type="Proteomes" id="UP000198281"/>
    </source>
</evidence>
<keyword evidence="3 9" id="KW-0645">Protease</keyword>
<dbReference type="UniPathway" id="UPA00665"/>
<dbReference type="GO" id="GO:0004190">
    <property type="term" value="F:aspartic-type endopeptidase activity"/>
    <property type="evidence" value="ECO:0007669"/>
    <property type="project" value="UniProtKB-UniRule"/>
</dbReference>
<feature type="active site" evidence="9">
    <location>
        <position position="125"/>
    </location>
</feature>
<dbReference type="Proteomes" id="UP000198281">
    <property type="component" value="Unassembled WGS sequence"/>
</dbReference>
<evidence type="ECO:0000256" key="11">
    <source>
        <dbReference type="RuleBase" id="RU004181"/>
    </source>
</evidence>
<dbReference type="RefSeq" id="WP_089219310.1">
    <property type="nucleotide sequence ID" value="NZ_FZOS01000008.1"/>
</dbReference>
<evidence type="ECO:0000256" key="3">
    <source>
        <dbReference type="ARBA" id="ARBA00022670"/>
    </source>
</evidence>
<comment type="function">
    <text evidence="9 10">This protein specifically catalyzes the removal of signal peptides from prolipoproteins.</text>
</comment>
<organism evidence="12 13">
    <name type="scientific">Edaphosphingomonas laterariae</name>
    <dbReference type="NCBI Taxonomy" id="861865"/>
    <lineage>
        <taxon>Bacteria</taxon>
        <taxon>Pseudomonadati</taxon>
        <taxon>Pseudomonadota</taxon>
        <taxon>Alphaproteobacteria</taxon>
        <taxon>Sphingomonadales</taxon>
        <taxon>Rhizorhabdaceae</taxon>
        <taxon>Edaphosphingomonas</taxon>
    </lineage>
</organism>
<feature type="transmembrane region" description="Helical" evidence="9">
    <location>
        <begin position="12"/>
        <end position="33"/>
    </location>
</feature>
<dbReference type="PANTHER" id="PTHR33695:SF1">
    <property type="entry name" value="LIPOPROTEIN SIGNAL PEPTIDASE"/>
    <property type="match status" value="1"/>
</dbReference>
<dbReference type="InterPro" id="IPR001872">
    <property type="entry name" value="Peptidase_A8"/>
</dbReference>
<evidence type="ECO:0000256" key="2">
    <source>
        <dbReference type="ARBA" id="ARBA00022475"/>
    </source>
</evidence>
<evidence type="ECO:0000256" key="4">
    <source>
        <dbReference type="ARBA" id="ARBA00022692"/>
    </source>
</evidence>
<dbReference type="OrthoDB" id="9810259at2"/>
<evidence type="ECO:0000256" key="10">
    <source>
        <dbReference type="RuleBase" id="RU000594"/>
    </source>
</evidence>
<name>A0A239F169_9SPHN</name>
<comment type="similarity">
    <text evidence="1 9 11">Belongs to the peptidase A8 family.</text>
</comment>
<gene>
    <name evidence="9" type="primary">lspA</name>
    <name evidence="12" type="ORF">SAMN06295912_1088</name>
</gene>
<evidence type="ECO:0000256" key="9">
    <source>
        <dbReference type="HAMAP-Rule" id="MF_00161"/>
    </source>
</evidence>
<evidence type="ECO:0000256" key="7">
    <source>
        <dbReference type="ARBA" id="ARBA00022989"/>
    </source>
</evidence>
<feature type="transmembrane region" description="Helical" evidence="9">
    <location>
        <begin position="74"/>
        <end position="92"/>
    </location>
</feature>
<keyword evidence="7 9" id="KW-1133">Transmembrane helix</keyword>
<evidence type="ECO:0000256" key="5">
    <source>
        <dbReference type="ARBA" id="ARBA00022750"/>
    </source>
</evidence>
<dbReference type="AlphaFoldDB" id="A0A239F169"/>
<dbReference type="HAMAP" id="MF_00161">
    <property type="entry name" value="LspA"/>
    <property type="match status" value="1"/>
</dbReference>
<keyword evidence="2 9" id="KW-1003">Cell membrane</keyword>
<comment type="pathway">
    <text evidence="9">Protein modification; lipoprotein biosynthesis (signal peptide cleavage).</text>
</comment>
<dbReference type="EMBL" id="FZOS01000008">
    <property type="protein sequence ID" value="SNS50577.1"/>
    <property type="molecule type" value="Genomic_DNA"/>
</dbReference>
<dbReference type="EC" id="3.4.23.36" evidence="9"/>
<evidence type="ECO:0000256" key="8">
    <source>
        <dbReference type="ARBA" id="ARBA00023136"/>
    </source>
</evidence>
<dbReference type="Pfam" id="PF01252">
    <property type="entry name" value="Peptidase_A8"/>
    <property type="match status" value="1"/>
</dbReference>
<dbReference type="GO" id="GO:0006508">
    <property type="term" value="P:proteolysis"/>
    <property type="evidence" value="ECO:0007669"/>
    <property type="project" value="UniProtKB-KW"/>
</dbReference>
<sequence>MAEQRASRSRRKLGLITAAIIFLFDQLLKWVMIGPLDLQTVREIELTSFFNLRWVENYGVSMGFLTAGSALERWLLVGMTATIATVVLVWMWREKSRPDTIALGLVLGGALGNIVDRARFGYVVDFLGPHIGDWYPFLVFNVADAAITIGVLLLVLRAFLTRDRSDPAEKLNA</sequence>
<keyword evidence="13" id="KW-1185">Reference proteome</keyword>
<proteinExistence type="inferred from homology"/>
<feature type="transmembrane region" description="Helical" evidence="9">
    <location>
        <begin position="135"/>
        <end position="160"/>
    </location>
</feature>
<comment type="subcellular location">
    <subcellularLocation>
        <location evidence="9">Cell membrane</location>
        <topology evidence="9">Multi-pass membrane protein</topology>
    </subcellularLocation>
</comment>
<protein>
    <recommendedName>
        <fullName evidence="9">Lipoprotein signal peptidase</fullName>
        <ecNumber evidence="9">3.4.23.36</ecNumber>
    </recommendedName>
    <alternativeName>
        <fullName evidence="9">Prolipoprotein signal peptidase</fullName>
    </alternativeName>
    <alternativeName>
        <fullName evidence="9">Signal peptidase II</fullName>
        <shortName evidence="9">SPase II</shortName>
    </alternativeName>
</protein>
<comment type="catalytic activity">
    <reaction evidence="9 10">
        <text>Release of signal peptides from bacterial membrane prolipoproteins. Hydrolyzes -Xaa-Yaa-Zaa-|-(S,diacylglyceryl)Cys-, in which Xaa is hydrophobic (preferably Leu), and Yaa (Ala or Ser) and Zaa (Gly or Ala) have small, neutral side chains.</text>
        <dbReference type="EC" id="3.4.23.36"/>
    </reaction>
</comment>